<keyword evidence="4" id="KW-0175">Coiled coil</keyword>
<dbReference type="Gene3D" id="3.40.50.300">
    <property type="entry name" value="P-loop containing nucleotide triphosphate hydrolases"/>
    <property type="match status" value="1"/>
</dbReference>
<dbReference type="Gene3D" id="2.130.10.10">
    <property type="entry name" value="YVTN repeat-like/Quinoprotein amine dehydrogenase"/>
    <property type="match status" value="5"/>
</dbReference>
<evidence type="ECO:0000259" key="5">
    <source>
        <dbReference type="PROSITE" id="PS50837"/>
    </source>
</evidence>
<feature type="repeat" description="WD" evidence="3">
    <location>
        <begin position="787"/>
        <end position="828"/>
    </location>
</feature>
<dbReference type="InterPro" id="IPR027417">
    <property type="entry name" value="P-loop_NTPase"/>
</dbReference>
<dbReference type="Pfam" id="PF12894">
    <property type="entry name" value="ANAPC4_WD40"/>
    <property type="match status" value="1"/>
</dbReference>
<dbReference type="SUPFAM" id="SSF50998">
    <property type="entry name" value="Quinoprotein alcohol dehydrogenase-like"/>
    <property type="match status" value="1"/>
</dbReference>
<proteinExistence type="predicted"/>
<feature type="repeat" description="WD" evidence="3">
    <location>
        <begin position="1037"/>
        <end position="1069"/>
    </location>
</feature>
<name>A0A9W4J9Q1_9EURO</name>
<evidence type="ECO:0000256" key="3">
    <source>
        <dbReference type="PROSITE-ProRule" id="PRU00221"/>
    </source>
</evidence>
<gene>
    <name evidence="6" type="ORF">PSALAMII_LOCUS6407</name>
</gene>
<dbReference type="PANTHER" id="PTHR19848">
    <property type="entry name" value="WD40 REPEAT PROTEIN"/>
    <property type="match status" value="1"/>
</dbReference>
<dbReference type="EMBL" id="CAJVPD010000241">
    <property type="protein sequence ID" value="CAG8387868.1"/>
    <property type="molecule type" value="Genomic_DNA"/>
</dbReference>
<feature type="repeat" description="WD" evidence="3">
    <location>
        <begin position="912"/>
        <end position="953"/>
    </location>
</feature>
<dbReference type="InterPro" id="IPR024977">
    <property type="entry name" value="Apc4-like_WD40_dom"/>
</dbReference>
<dbReference type="InterPro" id="IPR056884">
    <property type="entry name" value="NPHP3-like_N"/>
</dbReference>
<dbReference type="InterPro" id="IPR019775">
    <property type="entry name" value="WD40_repeat_CS"/>
</dbReference>
<dbReference type="InterPro" id="IPR020472">
    <property type="entry name" value="WD40_PAC1"/>
</dbReference>
<dbReference type="PROSITE" id="PS50294">
    <property type="entry name" value="WD_REPEATS_REGION"/>
    <property type="match status" value="13"/>
</dbReference>
<evidence type="ECO:0000256" key="1">
    <source>
        <dbReference type="ARBA" id="ARBA00022574"/>
    </source>
</evidence>
<dbReference type="CDD" id="cd00200">
    <property type="entry name" value="WD40"/>
    <property type="match status" value="2"/>
</dbReference>
<feature type="repeat" description="WD" evidence="3">
    <location>
        <begin position="1247"/>
        <end position="1283"/>
    </location>
</feature>
<keyword evidence="1 3" id="KW-0853">WD repeat</keyword>
<keyword evidence="2" id="KW-0677">Repeat</keyword>
<dbReference type="InterPro" id="IPR011047">
    <property type="entry name" value="Quinoprotein_ADH-like_sf"/>
</dbReference>
<dbReference type="PROSITE" id="PS50082">
    <property type="entry name" value="WD_REPEATS_2"/>
    <property type="match status" value="13"/>
</dbReference>
<evidence type="ECO:0000256" key="4">
    <source>
        <dbReference type="SAM" id="Coils"/>
    </source>
</evidence>
<dbReference type="InterPro" id="IPR007111">
    <property type="entry name" value="NACHT_NTPase"/>
</dbReference>
<organism evidence="6 7">
    <name type="scientific">Penicillium salamii</name>
    <dbReference type="NCBI Taxonomy" id="1612424"/>
    <lineage>
        <taxon>Eukaryota</taxon>
        <taxon>Fungi</taxon>
        <taxon>Dikarya</taxon>
        <taxon>Ascomycota</taxon>
        <taxon>Pezizomycotina</taxon>
        <taxon>Eurotiomycetes</taxon>
        <taxon>Eurotiomycetidae</taxon>
        <taxon>Eurotiales</taxon>
        <taxon>Aspergillaceae</taxon>
        <taxon>Penicillium</taxon>
    </lineage>
</organism>
<dbReference type="InterPro" id="IPR001680">
    <property type="entry name" value="WD40_rpt"/>
</dbReference>
<dbReference type="Pfam" id="PF24883">
    <property type="entry name" value="NPHP3_N"/>
    <property type="match status" value="1"/>
</dbReference>
<dbReference type="PANTHER" id="PTHR19848:SF8">
    <property type="entry name" value="F-BOX AND WD REPEAT DOMAIN CONTAINING 7"/>
    <property type="match status" value="1"/>
</dbReference>
<feature type="domain" description="NACHT" evidence="5">
    <location>
        <begin position="208"/>
        <end position="358"/>
    </location>
</feature>
<feature type="repeat" description="WD" evidence="3">
    <location>
        <begin position="745"/>
        <end position="786"/>
    </location>
</feature>
<feature type="coiled-coil region" evidence="4">
    <location>
        <begin position="31"/>
        <end position="58"/>
    </location>
</feature>
<sequence>MEGISTAANVIAVIELVGSIAKVCGKYIISAKNARVDIERLTKEVNGLSQVLARLSELLESPHAGKISTSEIAPAIQDCKYELGKLQLKLDHGLVKKDSARRAMIKVGLRSLRWPLQVKEVDGFVKSLESWKHLFTLSLQIDQTPLILGISNTVDLIQQDISLDSLLVADGSEFDSYINQHENECLPNTRVDIRNQIVSWAQSSKGKSIFWLNGMAGTGKSTVCRTLAKEFQIKGILGASFFFKRGEGSRGTAARFFPTITKQLMSRVPQIKPLVQQAIRSEPMIWTKSLVEQFNRLLLQPLMEIKNANLSMMPTAIIMIDALDECESEKDIKTIIRLLPLATEASTASVRFFVTSRPELPIRLGFKDILSQHHDIVLHDVPEAVIEHDIAVFMRENFRIIRKEHSLLASWPGDENLQILIGMAVPLFIFAATVCRFIGDHSWDPEERLQNVLQYQSLSLRSKLAGTYLPIFDQLLGDQDPTEQRQIIAEFREVVGALIVLGAPLSAIDLANLLQANQKKVRLRLKTLHSVLRVPEDETQPVRILHLSVRDFLLDHQIREQTPFWIDEKEMHKHLFLQCLKIISNPDSGLRKHMLRSEIPDPSIQCFIPNNLGYSCCFWIYHLERCDLRPEYLDEVCRFLETHLLHWLETMSILEKTPEAIASICSLQSLLKIDHPAQRLIREVKRFMLQNAQVITAAPLQVYVSALIFTPTKSLLRSKFQHEIPKFVSRSSPLQENWSAALQTLEGHPTPFNSVAFSPRGSMLASAGSDKRIRLWDIATGALLHLLDAHLDAVSECVFSLDEQVLVSCSLDSTTRIWSTSTGAMLMTLDGQGSPAHCLACSFDGQLLATGYQDGKVRIWQIQNGSLACKLEGHRSVVTSVKFSSTGILGPCSQDKSVKLWDPVSGDLLHTLEGHTDQLHAIEFSPDGHSIVSGCRDRSAKISDVATGALQHILSHDKFVEDVAFSPDGDIVASASVDKTVKLWDAKTGVLRHALLGHTGLISSLSFSPAGNYLASSSSDKTVGVWDVTDGTLQKILEGHTARVEVVKFSPDGMTLASSSRDETVKIWDPKAAGLDSKVSREYTDSIETLSFSPDGLKIVTGSSDTTVRVWNCAGDVERILEGHKGSVEALSFCCDGKLLATGSIDQSIKIWDIAEGALIHTLRGHSDWIRALAFSPDGKILGSGAADNSCMVWNITTGAIQHHFREHEDWVQGVAFSLNGDTVASASMDGSVKLWDLSTGSLRQTLRMRADLVCALAFSPEARWLAISTSDQKIQLWNLTNGCIEQILTMDVKVLELAFSDDSHQLKTDKGVLDIWSVQNSAFASTPTKPGLFVETQWVSLKGERVIWLPPEYRSVSSTVKVKGNLLAVGGSSGGLSTFELEIPG</sequence>
<dbReference type="PRINTS" id="PR00320">
    <property type="entry name" value="GPROTEINBRPT"/>
</dbReference>
<dbReference type="Proteomes" id="UP001152592">
    <property type="component" value="Unassembled WGS sequence"/>
</dbReference>
<feature type="repeat" description="WD" evidence="3">
    <location>
        <begin position="1163"/>
        <end position="1204"/>
    </location>
</feature>
<dbReference type="SUPFAM" id="SSF50978">
    <property type="entry name" value="WD40 repeat-like"/>
    <property type="match status" value="1"/>
</dbReference>
<feature type="repeat" description="WD" evidence="3">
    <location>
        <begin position="871"/>
        <end position="911"/>
    </location>
</feature>
<feature type="repeat" description="WD" evidence="3">
    <location>
        <begin position="1080"/>
        <end position="1112"/>
    </location>
</feature>
<evidence type="ECO:0000313" key="7">
    <source>
        <dbReference type="Proteomes" id="UP001152592"/>
    </source>
</evidence>
<dbReference type="Pfam" id="PF00400">
    <property type="entry name" value="WD40"/>
    <property type="match status" value="10"/>
</dbReference>
<comment type="caution">
    <text evidence="6">The sequence shown here is derived from an EMBL/GenBank/DDBJ whole genome shotgun (WGS) entry which is preliminary data.</text>
</comment>
<accession>A0A9W4J9Q1</accession>
<dbReference type="SMART" id="SM00320">
    <property type="entry name" value="WD40"/>
    <property type="match status" value="13"/>
</dbReference>
<feature type="repeat" description="WD" evidence="3">
    <location>
        <begin position="953"/>
        <end position="994"/>
    </location>
</feature>
<feature type="repeat" description="WD" evidence="3">
    <location>
        <begin position="829"/>
        <end position="870"/>
    </location>
</feature>
<dbReference type="InterPro" id="IPR036322">
    <property type="entry name" value="WD40_repeat_dom_sf"/>
</dbReference>
<evidence type="ECO:0000256" key="2">
    <source>
        <dbReference type="ARBA" id="ARBA00022737"/>
    </source>
</evidence>
<dbReference type="OrthoDB" id="5598844at2759"/>
<evidence type="ECO:0000313" key="6">
    <source>
        <dbReference type="EMBL" id="CAG8387868.1"/>
    </source>
</evidence>
<protein>
    <recommendedName>
        <fullName evidence="5">NACHT domain-containing protein</fullName>
    </recommendedName>
</protein>
<feature type="repeat" description="WD" evidence="3">
    <location>
        <begin position="995"/>
        <end position="1036"/>
    </location>
</feature>
<dbReference type="InterPro" id="IPR015943">
    <property type="entry name" value="WD40/YVTN_repeat-like_dom_sf"/>
</dbReference>
<reference evidence="6" key="1">
    <citation type="submission" date="2021-07" db="EMBL/GenBank/DDBJ databases">
        <authorList>
            <person name="Branca A.L. A."/>
        </authorList>
    </citation>
    <scope>NUCLEOTIDE SEQUENCE</scope>
</reference>
<feature type="repeat" description="WD" evidence="3">
    <location>
        <begin position="1121"/>
        <end position="1162"/>
    </location>
</feature>
<dbReference type="SUPFAM" id="SSF52540">
    <property type="entry name" value="P-loop containing nucleoside triphosphate hydrolases"/>
    <property type="match status" value="1"/>
</dbReference>
<feature type="repeat" description="WD" evidence="3">
    <location>
        <begin position="1205"/>
        <end position="1246"/>
    </location>
</feature>
<dbReference type="PROSITE" id="PS50837">
    <property type="entry name" value="NACHT"/>
    <property type="match status" value="1"/>
</dbReference>
<dbReference type="PROSITE" id="PS00678">
    <property type="entry name" value="WD_REPEATS_1"/>
    <property type="match status" value="7"/>
</dbReference>